<organism evidence="8 9">
    <name type="scientific">Secundilactobacillus kimchicus JCM 15530</name>
    <dbReference type="NCBI Taxonomy" id="1302272"/>
    <lineage>
        <taxon>Bacteria</taxon>
        <taxon>Bacillati</taxon>
        <taxon>Bacillota</taxon>
        <taxon>Bacilli</taxon>
        <taxon>Lactobacillales</taxon>
        <taxon>Lactobacillaceae</taxon>
        <taxon>Secundilactobacillus</taxon>
    </lineage>
</organism>
<sequence>MKVRRSDRLIDMTRYLLERPHQLVSLTFFSKRYESAKSSISEDLTILKRTFKARGTGLLETVPGAAGGARLIPYMGQDEADALVADMVTELSQADRYLPGGFVYMSDLLGQPTTLRQIGRLMATEYVDTPVDAVLTIATKGIPIAQSVAEFLNVPFAIVRHDSQISEGSTVSVNFVSESRQRIEKMALAKRSLAAGSRVLLVDDFMKGGGTIGGMRSLLAEFDAVLAGVSVLAEGAFEGNRVVPDYTSLLKVSATDNQIHVAPGNYTQKIYTPERVNLISE</sequence>
<dbReference type="GO" id="GO:0003677">
    <property type="term" value="F:DNA binding"/>
    <property type="evidence" value="ECO:0007669"/>
    <property type="project" value="UniProtKB-KW"/>
</dbReference>
<dbReference type="PATRIC" id="fig|1302272.5.peg.769"/>
<comment type="caution">
    <text evidence="8">The sequence shown here is derived from an EMBL/GenBank/DDBJ whole genome shotgun (WGS) entry which is preliminary data.</text>
</comment>
<dbReference type="InterPro" id="IPR036388">
    <property type="entry name" value="WH-like_DNA-bd_sf"/>
</dbReference>
<dbReference type="PANTHER" id="PTHR43864:SF2">
    <property type="entry name" value="PUR OPERON REPRESSOR"/>
    <property type="match status" value="1"/>
</dbReference>
<comment type="similarity">
    <text evidence="5">Belongs to the purine/pyrimidine phosphoribosyltransferase family. PurR subfamily.</text>
</comment>
<dbReference type="InterPro" id="IPR036390">
    <property type="entry name" value="WH_DNA-bd_sf"/>
</dbReference>
<dbReference type="PANTHER" id="PTHR43864">
    <property type="entry name" value="HYPOXANTHINE/GUANINE PHOSPHORIBOSYLTRANSFERASE"/>
    <property type="match status" value="1"/>
</dbReference>
<dbReference type="Gene3D" id="3.40.50.2020">
    <property type="match status" value="1"/>
</dbReference>
<dbReference type="Pfam" id="PF00156">
    <property type="entry name" value="Pribosyltran"/>
    <property type="match status" value="1"/>
</dbReference>
<evidence type="ECO:0000259" key="6">
    <source>
        <dbReference type="Pfam" id="PF00156"/>
    </source>
</evidence>
<evidence type="ECO:0000256" key="1">
    <source>
        <dbReference type="ARBA" id="ARBA00011738"/>
    </source>
</evidence>
<dbReference type="InterPro" id="IPR010078">
    <property type="entry name" value="PurR_Bsub"/>
</dbReference>
<dbReference type="STRING" id="1302272.FC96_GL000769"/>
<comment type="subunit">
    <text evidence="1">Homodimer.</text>
</comment>
<feature type="domain" description="Bacterial purine repressor N-terminal" evidence="7">
    <location>
        <begin position="4"/>
        <end position="73"/>
    </location>
</feature>
<evidence type="ECO:0000259" key="7">
    <source>
        <dbReference type="Pfam" id="PF09182"/>
    </source>
</evidence>
<dbReference type="Proteomes" id="UP000050911">
    <property type="component" value="Unassembled WGS sequence"/>
</dbReference>
<evidence type="ECO:0000256" key="4">
    <source>
        <dbReference type="ARBA" id="ARBA00023163"/>
    </source>
</evidence>
<name>A0A0R1HKV0_9LACO</name>
<keyword evidence="2" id="KW-0805">Transcription regulation</keyword>
<dbReference type="AlphaFoldDB" id="A0A0R1HKV0"/>
<dbReference type="InterPro" id="IPR029057">
    <property type="entry name" value="PRTase-like"/>
</dbReference>
<protein>
    <submittedName>
        <fullName evidence="8">Pur operon repressor</fullName>
    </submittedName>
</protein>
<dbReference type="GO" id="GO:0045982">
    <property type="term" value="P:negative regulation of purine nucleobase metabolic process"/>
    <property type="evidence" value="ECO:0007669"/>
    <property type="project" value="InterPro"/>
</dbReference>
<dbReference type="InterPro" id="IPR000836">
    <property type="entry name" value="PRTase_dom"/>
</dbReference>
<reference evidence="8 9" key="1">
    <citation type="journal article" date="2015" name="Genome Announc.">
        <title>Expanding the biotechnology potential of lactobacilli through comparative genomics of 213 strains and associated genera.</title>
        <authorList>
            <person name="Sun Z."/>
            <person name="Harris H.M."/>
            <person name="McCann A."/>
            <person name="Guo C."/>
            <person name="Argimon S."/>
            <person name="Zhang W."/>
            <person name="Yang X."/>
            <person name="Jeffery I.B."/>
            <person name="Cooney J.C."/>
            <person name="Kagawa T.F."/>
            <person name="Liu W."/>
            <person name="Song Y."/>
            <person name="Salvetti E."/>
            <person name="Wrobel A."/>
            <person name="Rasinkangas P."/>
            <person name="Parkhill J."/>
            <person name="Rea M.C."/>
            <person name="O'Sullivan O."/>
            <person name="Ritari J."/>
            <person name="Douillard F.P."/>
            <person name="Paul Ross R."/>
            <person name="Yang R."/>
            <person name="Briner A.E."/>
            <person name="Felis G.E."/>
            <person name="de Vos W.M."/>
            <person name="Barrangou R."/>
            <person name="Klaenhammer T.R."/>
            <person name="Caufield P.W."/>
            <person name="Cui Y."/>
            <person name="Zhang H."/>
            <person name="O'Toole P.W."/>
        </authorList>
    </citation>
    <scope>NUCLEOTIDE SEQUENCE [LARGE SCALE GENOMIC DNA]</scope>
    <source>
        <strain evidence="8 9">JCM 15530</strain>
    </source>
</reference>
<dbReference type="NCBIfam" id="TIGR01743">
    <property type="entry name" value="purR_Bsub"/>
    <property type="match status" value="1"/>
</dbReference>
<dbReference type="RefSeq" id="WP_056943107.1">
    <property type="nucleotide sequence ID" value="NZ_AZCX01000013.1"/>
</dbReference>
<dbReference type="SUPFAM" id="SSF53271">
    <property type="entry name" value="PRTase-like"/>
    <property type="match status" value="1"/>
</dbReference>
<gene>
    <name evidence="8" type="ORF">FC96_GL000769</name>
</gene>
<dbReference type="InterPro" id="IPR015265">
    <property type="entry name" value="PuR_N"/>
</dbReference>
<accession>A0A0R1HKV0</accession>
<dbReference type="EMBL" id="AZCX01000013">
    <property type="protein sequence ID" value="KRK47003.1"/>
    <property type="molecule type" value="Genomic_DNA"/>
</dbReference>
<dbReference type="SUPFAM" id="SSF46785">
    <property type="entry name" value="Winged helix' DNA-binding domain"/>
    <property type="match status" value="1"/>
</dbReference>
<evidence type="ECO:0000256" key="5">
    <source>
        <dbReference type="ARBA" id="ARBA00049656"/>
    </source>
</evidence>
<keyword evidence="3" id="KW-0238">DNA-binding</keyword>
<proteinExistence type="inferred from homology"/>
<evidence type="ECO:0000256" key="3">
    <source>
        <dbReference type="ARBA" id="ARBA00023125"/>
    </source>
</evidence>
<evidence type="ECO:0000313" key="9">
    <source>
        <dbReference type="Proteomes" id="UP000050911"/>
    </source>
</evidence>
<evidence type="ECO:0000313" key="8">
    <source>
        <dbReference type="EMBL" id="KRK47003.1"/>
    </source>
</evidence>
<dbReference type="Gene3D" id="1.10.10.10">
    <property type="entry name" value="Winged helix-like DNA-binding domain superfamily/Winged helix DNA-binding domain"/>
    <property type="match status" value="1"/>
</dbReference>
<dbReference type="Pfam" id="PF09182">
    <property type="entry name" value="PuR_N"/>
    <property type="match status" value="1"/>
</dbReference>
<evidence type="ECO:0000256" key="2">
    <source>
        <dbReference type="ARBA" id="ARBA00023015"/>
    </source>
</evidence>
<dbReference type="InterPro" id="IPR050118">
    <property type="entry name" value="Pur/Pyrimidine_PRTase"/>
</dbReference>
<keyword evidence="4" id="KW-0804">Transcription</keyword>
<dbReference type="GO" id="GO:0045892">
    <property type="term" value="P:negative regulation of DNA-templated transcription"/>
    <property type="evidence" value="ECO:0007669"/>
    <property type="project" value="InterPro"/>
</dbReference>
<feature type="domain" description="Phosphoribosyltransferase" evidence="6">
    <location>
        <begin position="108"/>
        <end position="262"/>
    </location>
</feature>
<dbReference type="OrthoDB" id="4213751at2"/>
<keyword evidence="9" id="KW-1185">Reference proteome</keyword>
<dbReference type="CDD" id="cd06223">
    <property type="entry name" value="PRTases_typeI"/>
    <property type="match status" value="1"/>
</dbReference>